<dbReference type="OrthoDB" id="77828at2759"/>
<dbReference type="Pfam" id="PF10451">
    <property type="entry name" value="Stn1"/>
    <property type="match status" value="1"/>
</dbReference>
<dbReference type="Proteomes" id="UP000272025">
    <property type="component" value="Unassembled WGS sequence"/>
</dbReference>
<comment type="subcellular location">
    <subcellularLocation>
        <location evidence="1">Chromosome</location>
        <location evidence="1">Telomere</location>
    </subcellularLocation>
</comment>
<evidence type="ECO:0000256" key="4">
    <source>
        <dbReference type="SAM" id="MobiDB-lite"/>
    </source>
</evidence>
<dbReference type="InterPro" id="IPR012340">
    <property type="entry name" value="NA-bd_OB-fold"/>
</dbReference>
<feature type="region of interest" description="Disordered" evidence="4">
    <location>
        <begin position="257"/>
        <end position="307"/>
    </location>
</feature>
<evidence type="ECO:0000313" key="7">
    <source>
        <dbReference type="Proteomes" id="UP000272025"/>
    </source>
</evidence>
<evidence type="ECO:0000256" key="3">
    <source>
        <dbReference type="ARBA" id="ARBA00022895"/>
    </source>
</evidence>
<evidence type="ECO:0000259" key="5">
    <source>
        <dbReference type="Pfam" id="PF10451"/>
    </source>
</evidence>
<feature type="region of interest" description="Disordered" evidence="4">
    <location>
        <begin position="207"/>
        <end position="243"/>
    </location>
</feature>
<feature type="compositionally biased region" description="Basic and acidic residues" evidence="4">
    <location>
        <begin position="207"/>
        <end position="228"/>
    </location>
</feature>
<dbReference type="InterPro" id="IPR018856">
    <property type="entry name" value="Stn1_N"/>
</dbReference>
<dbReference type="RefSeq" id="XP_028464415.1">
    <property type="nucleotide sequence ID" value="XM_028613596.1"/>
</dbReference>
<accession>A0A3N2PQ27</accession>
<reference evidence="6 7" key="1">
    <citation type="journal article" date="2018" name="Mol. Ecol.">
        <title>The obligate alkalophilic soda-lake fungus Sodiomyces alkalinus has shifted to a protein diet.</title>
        <authorList>
            <person name="Grum-Grzhimaylo A.A."/>
            <person name="Falkoski D.L."/>
            <person name="van den Heuvel J."/>
            <person name="Valero-Jimenez C.A."/>
            <person name="Min B."/>
            <person name="Choi I.G."/>
            <person name="Lipzen A."/>
            <person name="Daum C.G."/>
            <person name="Aanen D.K."/>
            <person name="Tsang A."/>
            <person name="Henrissat B."/>
            <person name="Bilanenko E.N."/>
            <person name="de Vries R.P."/>
            <person name="van Kan J.A.L."/>
            <person name="Grigoriev I.V."/>
            <person name="Debets A.J.M."/>
        </authorList>
    </citation>
    <scope>NUCLEOTIDE SEQUENCE [LARGE SCALE GENOMIC DNA]</scope>
    <source>
        <strain evidence="6 7">F11</strain>
    </source>
</reference>
<proteinExistence type="predicted"/>
<keyword evidence="3" id="KW-0779">Telomere</keyword>
<sequence>MTGAPATLYPQYCFDLAPTSNTWCLLDAASIHDLDSHPGFEGQNVYFHGNLPIKWIRIVGVVVAIDDFPGRRVYTVDDSSGACIECNVVVKRCALTEIVDDKSTTSADAAASARARARASLSEPRLEYQQPGCENVDVGSVVDVKGSVALFRDEKTVKIEKVRVLRSTEEEVALWERRAAFRRDVLSKPWVLTEKQVRRCRREAEGMDEWNRKREEREKKRAERRGGGETETAGKTTTVPYVNKGSYGLADAAEIEVDGFARPKRPKNGRAPARHEHQLQIRDSSGERSSRVGVEETQRGKYSALGL</sequence>
<keyword evidence="2" id="KW-0158">Chromosome</keyword>
<feature type="compositionally biased region" description="Basic and acidic residues" evidence="4">
    <location>
        <begin position="273"/>
        <end position="299"/>
    </location>
</feature>
<dbReference type="SUPFAM" id="SSF50249">
    <property type="entry name" value="Nucleic acid-binding proteins"/>
    <property type="match status" value="1"/>
</dbReference>
<dbReference type="Gene3D" id="2.40.50.140">
    <property type="entry name" value="Nucleic acid-binding proteins"/>
    <property type="match status" value="1"/>
</dbReference>
<feature type="domain" description="CST complex subunit Stn1 N-terminal" evidence="5">
    <location>
        <begin position="33"/>
        <end position="90"/>
    </location>
</feature>
<evidence type="ECO:0000256" key="1">
    <source>
        <dbReference type="ARBA" id="ARBA00004574"/>
    </source>
</evidence>
<evidence type="ECO:0000256" key="2">
    <source>
        <dbReference type="ARBA" id="ARBA00022454"/>
    </source>
</evidence>
<dbReference type="AlphaFoldDB" id="A0A3N2PQ27"/>
<name>A0A3N2PQ27_SODAK</name>
<dbReference type="EMBL" id="ML119059">
    <property type="protein sequence ID" value="ROT36609.1"/>
    <property type="molecule type" value="Genomic_DNA"/>
</dbReference>
<dbReference type="GO" id="GO:0000781">
    <property type="term" value="C:chromosome, telomeric region"/>
    <property type="evidence" value="ECO:0007669"/>
    <property type="project" value="UniProtKB-SubCell"/>
</dbReference>
<protein>
    <recommendedName>
        <fullName evidence="5">CST complex subunit Stn1 N-terminal domain-containing protein</fullName>
    </recommendedName>
</protein>
<evidence type="ECO:0000313" key="6">
    <source>
        <dbReference type="EMBL" id="ROT36609.1"/>
    </source>
</evidence>
<keyword evidence="7" id="KW-1185">Reference proteome</keyword>
<organism evidence="6 7">
    <name type="scientific">Sodiomyces alkalinus (strain CBS 110278 / VKM F-3762 / F11)</name>
    <name type="common">Alkaliphilic filamentous fungus</name>
    <dbReference type="NCBI Taxonomy" id="1314773"/>
    <lineage>
        <taxon>Eukaryota</taxon>
        <taxon>Fungi</taxon>
        <taxon>Dikarya</taxon>
        <taxon>Ascomycota</taxon>
        <taxon>Pezizomycotina</taxon>
        <taxon>Sordariomycetes</taxon>
        <taxon>Hypocreomycetidae</taxon>
        <taxon>Glomerellales</taxon>
        <taxon>Plectosphaerellaceae</taxon>
        <taxon>Sodiomyces</taxon>
    </lineage>
</organism>
<dbReference type="CDD" id="cd03524">
    <property type="entry name" value="RPA2_OBF_family"/>
    <property type="match status" value="1"/>
</dbReference>
<gene>
    <name evidence="6" type="ORF">SODALDRAFT_352553</name>
</gene>
<dbReference type="STRING" id="1314773.A0A3N2PQ27"/>
<dbReference type="GeneID" id="39582074"/>